<dbReference type="PANTHER" id="PTHR43133:SF8">
    <property type="entry name" value="RNA POLYMERASE SIGMA FACTOR HI_1459-RELATED"/>
    <property type="match status" value="1"/>
</dbReference>
<evidence type="ECO:0000313" key="6">
    <source>
        <dbReference type="EMBL" id="BDG05454.1"/>
    </source>
</evidence>
<dbReference type="Proteomes" id="UP001162891">
    <property type="component" value="Chromosome"/>
</dbReference>
<keyword evidence="2" id="KW-0731">Sigma factor</keyword>
<dbReference type="InterPro" id="IPR013325">
    <property type="entry name" value="RNA_pol_sigma_r2"/>
</dbReference>
<dbReference type="InterPro" id="IPR014284">
    <property type="entry name" value="RNA_pol_sigma-70_dom"/>
</dbReference>
<gene>
    <name evidence="6" type="ORF">AMOR_44500</name>
</gene>
<sequence>MSVDQRVRALIAAGDPRAAATEAIRELGPSVFGYLRSILRDEEDAADAFSHFAEDLWRGIEGFRGEASFRTWAYKIAWCAAMHVRSDAWRRRGRRFETGEASRLAEDIRTRSVIRDEQRRRALDRIRGSLTAEEQTLLFLRLDQELEWADVAEVLSAEGAPVEPAALRKRYERLKERLAERLREEGLAE</sequence>
<dbReference type="EMBL" id="AP025591">
    <property type="protein sequence ID" value="BDG05454.1"/>
    <property type="molecule type" value="Genomic_DNA"/>
</dbReference>
<dbReference type="InterPro" id="IPR039425">
    <property type="entry name" value="RNA_pol_sigma-70-like"/>
</dbReference>
<proteinExistence type="predicted"/>
<dbReference type="Gene3D" id="1.10.1740.10">
    <property type="match status" value="1"/>
</dbReference>
<evidence type="ECO:0000256" key="2">
    <source>
        <dbReference type="ARBA" id="ARBA00023082"/>
    </source>
</evidence>
<dbReference type="SUPFAM" id="SSF88946">
    <property type="entry name" value="Sigma2 domain of RNA polymerase sigma factors"/>
    <property type="match status" value="1"/>
</dbReference>
<dbReference type="Pfam" id="PF04542">
    <property type="entry name" value="Sigma70_r2"/>
    <property type="match status" value="1"/>
</dbReference>
<keyword evidence="7" id="KW-1185">Reference proteome</keyword>
<dbReference type="RefSeq" id="WP_248354305.1">
    <property type="nucleotide sequence ID" value="NZ_AP025591.1"/>
</dbReference>
<feature type="domain" description="RNA polymerase sigma-70 region 2" evidence="5">
    <location>
        <begin position="24"/>
        <end position="94"/>
    </location>
</feature>
<evidence type="ECO:0000313" key="7">
    <source>
        <dbReference type="Proteomes" id="UP001162891"/>
    </source>
</evidence>
<organism evidence="6 7">
    <name type="scientific">Anaeromyxobacter oryzae</name>
    <dbReference type="NCBI Taxonomy" id="2918170"/>
    <lineage>
        <taxon>Bacteria</taxon>
        <taxon>Pseudomonadati</taxon>
        <taxon>Myxococcota</taxon>
        <taxon>Myxococcia</taxon>
        <taxon>Myxococcales</taxon>
        <taxon>Cystobacterineae</taxon>
        <taxon>Anaeromyxobacteraceae</taxon>
        <taxon>Anaeromyxobacter</taxon>
    </lineage>
</organism>
<evidence type="ECO:0000259" key="5">
    <source>
        <dbReference type="Pfam" id="PF04542"/>
    </source>
</evidence>
<evidence type="ECO:0000256" key="3">
    <source>
        <dbReference type="ARBA" id="ARBA00023125"/>
    </source>
</evidence>
<evidence type="ECO:0000256" key="4">
    <source>
        <dbReference type="ARBA" id="ARBA00023163"/>
    </source>
</evidence>
<accession>A0ABN6MWT4</accession>
<dbReference type="NCBIfam" id="TIGR02937">
    <property type="entry name" value="sigma70-ECF"/>
    <property type="match status" value="1"/>
</dbReference>
<protein>
    <recommendedName>
        <fullName evidence="5">RNA polymerase sigma-70 region 2 domain-containing protein</fullName>
    </recommendedName>
</protein>
<evidence type="ECO:0000256" key="1">
    <source>
        <dbReference type="ARBA" id="ARBA00023015"/>
    </source>
</evidence>
<name>A0ABN6MWT4_9BACT</name>
<reference evidence="7" key="1">
    <citation type="journal article" date="2022" name="Int. J. Syst. Evol. Microbiol.">
        <title>Anaeromyxobacter oryzae sp. nov., Anaeromyxobacter diazotrophicus sp. nov. and Anaeromyxobacter paludicola sp. nov., isolated from paddy soils.</title>
        <authorList>
            <person name="Itoh H."/>
            <person name="Xu Z."/>
            <person name="Mise K."/>
            <person name="Masuda Y."/>
            <person name="Ushijima N."/>
            <person name="Hayakawa C."/>
            <person name="Shiratori Y."/>
            <person name="Senoo K."/>
        </authorList>
    </citation>
    <scope>NUCLEOTIDE SEQUENCE [LARGE SCALE GENOMIC DNA]</scope>
    <source>
        <strain evidence="7">Red232</strain>
    </source>
</reference>
<keyword evidence="3" id="KW-0238">DNA-binding</keyword>
<dbReference type="InterPro" id="IPR007627">
    <property type="entry name" value="RNA_pol_sigma70_r2"/>
</dbReference>
<keyword evidence="4" id="KW-0804">Transcription</keyword>
<dbReference type="PANTHER" id="PTHR43133">
    <property type="entry name" value="RNA POLYMERASE ECF-TYPE SIGMA FACTO"/>
    <property type="match status" value="1"/>
</dbReference>
<keyword evidence="1" id="KW-0805">Transcription regulation</keyword>